<accession>A0A8S1UW67</accession>
<dbReference type="SMART" id="SM00698">
    <property type="entry name" value="MORN"/>
    <property type="match status" value="4"/>
</dbReference>
<dbReference type="AlphaFoldDB" id="A0A8S1UW67"/>
<keyword evidence="1" id="KW-0677">Repeat</keyword>
<proteinExistence type="predicted"/>
<protein>
    <recommendedName>
        <fullName evidence="4">MORN repeat protein</fullName>
    </recommendedName>
</protein>
<dbReference type="EMBL" id="CAJJDP010000053">
    <property type="protein sequence ID" value="CAD8169318.1"/>
    <property type="molecule type" value="Genomic_DNA"/>
</dbReference>
<name>A0A8S1UW67_PAROT</name>
<organism evidence="2 3">
    <name type="scientific">Paramecium octaurelia</name>
    <dbReference type="NCBI Taxonomy" id="43137"/>
    <lineage>
        <taxon>Eukaryota</taxon>
        <taxon>Sar</taxon>
        <taxon>Alveolata</taxon>
        <taxon>Ciliophora</taxon>
        <taxon>Intramacronucleata</taxon>
        <taxon>Oligohymenophorea</taxon>
        <taxon>Peniculida</taxon>
        <taxon>Parameciidae</taxon>
        <taxon>Paramecium</taxon>
    </lineage>
</organism>
<dbReference type="Pfam" id="PF02493">
    <property type="entry name" value="MORN"/>
    <property type="match status" value="5"/>
</dbReference>
<evidence type="ECO:0000313" key="2">
    <source>
        <dbReference type="EMBL" id="CAD8169318.1"/>
    </source>
</evidence>
<gene>
    <name evidence="2" type="ORF">POCTA_138.1.T0530154</name>
</gene>
<comment type="caution">
    <text evidence="2">The sequence shown here is derived from an EMBL/GenBank/DDBJ whole genome shotgun (WGS) entry which is preliminary data.</text>
</comment>
<dbReference type="PANTHER" id="PTHR23084:SF179">
    <property type="entry name" value="OS10G0565000 PROTEIN"/>
    <property type="match status" value="1"/>
</dbReference>
<keyword evidence="3" id="KW-1185">Reference proteome</keyword>
<dbReference type="OrthoDB" id="309514at2759"/>
<dbReference type="InterPro" id="IPR003409">
    <property type="entry name" value="MORN"/>
</dbReference>
<evidence type="ECO:0000256" key="1">
    <source>
        <dbReference type="ARBA" id="ARBA00022737"/>
    </source>
</evidence>
<dbReference type="Proteomes" id="UP000683925">
    <property type="component" value="Unassembled WGS sequence"/>
</dbReference>
<reference evidence="2" key="1">
    <citation type="submission" date="2021-01" db="EMBL/GenBank/DDBJ databases">
        <authorList>
            <consortium name="Genoscope - CEA"/>
            <person name="William W."/>
        </authorList>
    </citation>
    <scope>NUCLEOTIDE SEQUENCE</scope>
</reference>
<evidence type="ECO:0000313" key="3">
    <source>
        <dbReference type="Proteomes" id="UP000683925"/>
    </source>
</evidence>
<dbReference type="PANTHER" id="PTHR23084">
    <property type="entry name" value="PHOSPHATIDYLINOSITOL-4-PHOSPHATE 5-KINASE RELATED"/>
    <property type="match status" value="1"/>
</dbReference>
<dbReference type="OMA" id="CIFQGKM"/>
<sequence length="440" mass="51404">MEQSCKSQQFVCQECIERDHSDHKTMISTFEQIELLISGYFKDSFLIIPDVFDQNFQQQEFQELKQQIYEEFEKLETHFNKSQDQIKILIEAYKIISKIKDGYIMDISAEEFSTLFEIFLNQKINNYSTLHSNLTLLKNKSKYLSAKVKEIQQQLASFQINSDTLDFSKFISRNIKSKIISQFYSQNLLNYSLVPQEYKYIKGVRIGEIENNNEIYYGEINEKQIKHGKGVQIIKNGDIIYEGIWEQDQLQWGQKTTFNENSECCIFQGKMNNKKLNGVGLKKSSFEYEVKAHFMDDKIQGEGLLTTKNGDQYKGEFYDNKKHGHGEFQTTKGDRYEGEFYKDKKQGRGTYYFPNGDIYNGQFQDDQIHGKGELKIYNTGDVYIGLFKNNKKEGDFEIKHSNGQSCKAAFKNDQEIGNVKSIIQKSAHIIKGTIFHDRKQ</sequence>
<evidence type="ECO:0008006" key="4">
    <source>
        <dbReference type="Google" id="ProtNLM"/>
    </source>
</evidence>